<evidence type="ECO:0000313" key="3">
    <source>
        <dbReference type="EMBL" id="UXY16612.1"/>
    </source>
</evidence>
<keyword evidence="3" id="KW-0808">Transferase</keyword>
<dbReference type="PANTHER" id="PTHR34220:SF9">
    <property type="entry name" value="SIGNAL TRANSDUCTION HISTIDINE KINASE INTERNAL REGION DOMAIN-CONTAINING PROTEIN"/>
    <property type="match status" value="1"/>
</dbReference>
<dbReference type="Gene3D" id="3.30.565.10">
    <property type="entry name" value="Histidine kinase-like ATPase, C-terminal domain"/>
    <property type="match status" value="1"/>
</dbReference>
<dbReference type="InterPro" id="IPR010559">
    <property type="entry name" value="Sig_transdc_His_kin_internal"/>
</dbReference>
<dbReference type="GO" id="GO:0016301">
    <property type="term" value="F:kinase activity"/>
    <property type="evidence" value="ECO:0007669"/>
    <property type="project" value="UniProtKB-KW"/>
</dbReference>
<dbReference type="SMART" id="SM00387">
    <property type="entry name" value="HATPase_c"/>
    <property type="match status" value="1"/>
</dbReference>
<dbReference type="InterPro" id="IPR050640">
    <property type="entry name" value="Bact_2-comp_sensor_kinase"/>
</dbReference>
<dbReference type="Pfam" id="PF06580">
    <property type="entry name" value="His_kinase"/>
    <property type="match status" value="1"/>
</dbReference>
<feature type="domain" description="Histidine kinase/HSP90-like ATPase" evidence="2">
    <location>
        <begin position="262"/>
        <end position="364"/>
    </location>
</feature>
<feature type="transmembrane region" description="Helical" evidence="1">
    <location>
        <begin position="119"/>
        <end position="142"/>
    </location>
</feature>
<dbReference type="SUPFAM" id="SSF55874">
    <property type="entry name" value="ATPase domain of HSP90 chaperone/DNA topoisomerase II/histidine kinase"/>
    <property type="match status" value="1"/>
</dbReference>
<dbReference type="InterPro" id="IPR036890">
    <property type="entry name" value="HATPase_C_sf"/>
</dbReference>
<organism evidence="3 4">
    <name type="scientific">Chitiniphilus purpureus</name>
    <dbReference type="NCBI Taxonomy" id="2981137"/>
    <lineage>
        <taxon>Bacteria</taxon>
        <taxon>Pseudomonadati</taxon>
        <taxon>Pseudomonadota</taxon>
        <taxon>Betaproteobacteria</taxon>
        <taxon>Neisseriales</taxon>
        <taxon>Chitinibacteraceae</taxon>
        <taxon>Chitiniphilus</taxon>
    </lineage>
</organism>
<dbReference type="Proteomes" id="UP001061302">
    <property type="component" value="Chromosome"/>
</dbReference>
<keyword evidence="3" id="KW-0418">Kinase</keyword>
<keyword evidence="4" id="KW-1185">Reference proteome</keyword>
<keyword evidence="1" id="KW-0472">Membrane</keyword>
<protein>
    <submittedName>
        <fullName evidence="3">Histidine kinase</fullName>
    </submittedName>
</protein>
<feature type="transmembrane region" description="Helical" evidence="1">
    <location>
        <begin position="52"/>
        <end position="72"/>
    </location>
</feature>
<evidence type="ECO:0000313" key="4">
    <source>
        <dbReference type="Proteomes" id="UP001061302"/>
    </source>
</evidence>
<dbReference type="PANTHER" id="PTHR34220">
    <property type="entry name" value="SENSOR HISTIDINE KINASE YPDA"/>
    <property type="match status" value="1"/>
</dbReference>
<feature type="transmembrane region" description="Helical" evidence="1">
    <location>
        <begin position="84"/>
        <end position="107"/>
    </location>
</feature>
<evidence type="ECO:0000256" key="1">
    <source>
        <dbReference type="SAM" id="Phobius"/>
    </source>
</evidence>
<keyword evidence="1" id="KW-1133">Transmembrane helix</keyword>
<keyword evidence="1" id="KW-0812">Transmembrane</keyword>
<dbReference type="InterPro" id="IPR003594">
    <property type="entry name" value="HATPase_dom"/>
</dbReference>
<evidence type="ECO:0000259" key="2">
    <source>
        <dbReference type="SMART" id="SM00387"/>
    </source>
</evidence>
<sequence>MMALRRLLPSRMRCEGVSSSWRALAILVGVNQAVALLLTSMGGHATLLDNALIANAIGISIWTLHSLSARWLPPGQTQPWRFVWLRALIAVPLGVWFGFKVSAWLGAYDLFARPDSVFGAWRVIASSLLLAGGATMVVVLYIRNLQYQTDLAAEQRRVAEARQTETAAQLALLQAQIEPHFLFNTLANVHSLIVQDPPLAQTMLDHLNSYLRVSLGRTRRLRATLGDELQLVGALLAIAQIRLPARLGYRIEVPAVLQGAVLPPLLLQPLVENALRHGIEAAVAGGEVTVRGERVGDGRLRLTVSDTGPGLAATPATGLPTTSGIGLANVRQRLASLYGEHARLALYPNVPHGVVAELLLPYEESA</sequence>
<dbReference type="Pfam" id="PF02518">
    <property type="entry name" value="HATPase_c"/>
    <property type="match status" value="1"/>
</dbReference>
<proteinExistence type="predicted"/>
<name>A0ABY6DQM1_9NEIS</name>
<dbReference type="EMBL" id="CP106753">
    <property type="protein sequence ID" value="UXY16612.1"/>
    <property type="molecule type" value="Genomic_DNA"/>
</dbReference>
<accession>A0ABY6DQM1</accession>
<feature type="transmembrane region" description="Helical" evidence="1">
    <location>
        <begin position="21"/>
        <end position="40"/>
    </location>
</feature>
<gene>
    <name evidence="3" type="ORF">N8I74_06230</name>
</gene>
<dbReference type="RefSeq" id="WP_263125992.1">
    <property type="nucleotide sequence ID" value="NZ_CP106753.1"/>
</dbReference>
<reference evidence="3" key="1">
    <citation type="submission" date="2022-10" db="EMBL/GenBank/DDBJ databases">
        <title>Chitiniphilus purpureus sp. nov., a novel chitin-degrading bacterium isolated from crawfish pond sediment.</title>
        <authorList>
            <person name="Li K."/>
        </authorList>
    </citation>
    <scope>NUCLEOTIDE SEQUENCE</scope>
    <source>
        <strain evidence="3">CD1</strain>
    </source>
</reference>